<dbReference type="RefSeq" id="WP_092090681.1">
    <property type="nucleotide sequence ID" value="NZ_FOQE01000001.1"/>
</dbReference>
<keyword evidence="3" id="KW-1185">Reference proteome</keyword>
<evidence type="ECO:0000256" key="1">
    <source>
        <dbReference type="SAM" id="MobiDB-lite"/>
    </source>
</evidence>
<feature type="region of interest" description="Disordered" evidence="1">
    <location>
        <begin position="120"/>
        <end position="194"/>
    </location>
</feature>
<accession>A0A1I3ALL7</accession>
<proteinExistence type="predicted"/>
<name>A0A1I3ALL7_9LACT</name>
<reference evidence="2 3" key="1">
    <citation type="submission" date="2016-10" db="EMBL/GenBank/DDBJ databases">
        <authorList>
            <person name="de Groot N.N."/>
        </authorList>
    </citation>
    <scope>NUCLEOTIDE SEQUENCE [LARGE SCALE GENOMIC DNA]</scope>
    <source>
        <strain evidence="2 3">DSM 27630</strain>
    </source>
</reference>
<dbReference type="Proteomes" id="UP000198668">
    <property type="component" value="Unassembled WGS sequence"/>
</dbReference>
<evidence type="ECO:0000313" key="2">
    <source>
        <dbReference type="EMBL" id="SFH50978.1"/>
    </source>
</evidence>
<protein>
    <submittedName>
        <fullName evidence="2">Heat induced stress protein YflT</fullName>
    </submittedName>
</protein>
<gene>
    <name evidence="2" type="ORF">SAMN04489868_10114</name>
</gene>
<dbReference type="OrthoDB" id="2156058at2"/>
<dbReference type="AlphaFoldDB" id="A0A1I3ALL7"/>
<dbReference type="EMBL" id="FOQE01000001">
    <property type="protein sequence ID" value="SFH50978.1"/>
    <property type="molecule type" value="Genomic_DNA"/>
</dbReference>
<feature type="compositionally biased region" description="Polar residues" evidence="1">
    <location>
        <begin position="140"/>
        <end position="153"/>
    </location>
</feature>
<evidence type="ECO:0000313" key="3">
    <source>
        <dbReference type="Proteomes" id="UP000198668"/>
    </source>
</evidence>
<sequence length="194" mass="20425">MAKVFKGAYMSVEEAAAAVEHLLADGYTAADVVVVTHRSNKGAIEGLTIANVEPVLDAENKSVSTGRPSLFSIADDNNPLGAYQLDPSVTERYNKTVQNGGYVILAEGTGKETAGTYLERSPIKEKSDPTIPNIGEKQEQSTSEIQNTTNEGDATSVDGIPVKESDGNYGGHMKSDITNVPPTPGADDGTIDKP</sequence>
<organism evidence="2 3">
    <name type="scientific">Pisciglobus halotolerans</name>
    <dbReference type="NCBI Taxonomy" id="745365"/>
    <lineage>
        <taxon>Bacteria</taxon>
        <taxon>Bacillati</taxon>
        <taxon>Bacillota</taxon>
        <taxon>Bacilli</taxon>
        <taxon>Lactobacillales</taxon>
        <taxon>Carnobacteriaceae</taxon>
    </lineage>
</organism>